<reference evidence="2 3" key="2">
    <citation type="journal article" date="2017" name="Antonie Van Leeuwenhoek">
        <title>Rhizobium rhizosphaerae sp. nov., a novel species isolated from rice rhizosphere.</title>
        <authorList>
            <person name="Zhao J.J."/>
            <person name="Zhang J."/>
            <person name="Zhang R.J."/>
            <person name="Zhang C.W."/>
            <person name="Yin H.Q."/>
            <person name="Zhang X.X."/>
        </authorList>
    </citation>
    <scope>NUCLEOTIDE SEQUENCE [LARGE SCALE GENOMIC DNA]</scope>
    <source>
        <strain evidence="2 3">ACAM 611</strain>
    </source>
</reference>
<evidence type="ECO:0000313" key="3">
    <source>
        <dbReference type="Proteomes" id="UP000053586"/>
    </source>
</evidence>
<dbReference type="eggNOG" id="COG3113">
    <property type="taxonomic scope" value="Bacteria"/>
</dbReference>
<dbReference type="AlphaFoldDB" id="H5T8H8"/>
<sequence>MTLSLPSTNNDTACLLISGELDQTVLVHDYWSTLADKDKQELVGEGNLKIDLAQVARADTAGLAWLINVVKDAKVNKVNVSFANVPDKLLNLAQLSGANTILTR</sequence>
<dbReference type="Proteomes" id="UP000053586">
    <property type="component" value="Unassembled WGS sequence"/>
</dbReference>
<dbReference type="InterPro" id="IPR036513">
    <property type="entry name" value="STAS_dom_sf"/>
</dbReference>
<dbReference type="OrthoDB" id="5900662at2"/>
<dbReference type="RefSeq" id="WP_006003007.1">
    <property type="nucleotide sequence ID" value="NZ_BAET01000006.1"/>
</dbReference>
<accession>H5T8H8</accession>
<dbReference type="InterPro" id="IPR002645">
    <property type="entry name" value="STAS_dom"/>
</dbReference>
<dbReference type="CDD" id="cd07043">
    <property type="entry name" value="STAS_anti-anti-sigma_factors"/>
    <property type="match status" value="1"/>
</dbReference>
<dbReference type="SUPFAM" id="SSF52091">
    <property type="entry name" value="SpoIIaa-like"/>
    <property type="match status" value="1"/>
</dbReference>
<dbReference type="STRING" id="56804.BAE46_11120"/>
<dbReference type="EMBL" id="BAET01000006">
    <property type="protein sequence ID" value="GAB54619.1"/>
    <property type="molecule type" value="Genomic_DNA"/>
</dbReference>
<keyword evidence="3" id="KW-1185">Reference proteome</keyword>
<protein>
    <recommendedName>
        <fullName evidence="1">STAS domain-containing protein</fullName>
    </recommendedName>
</protein>
<dbReference type="Gene3D" id="3.30.750.24">
    <property type="entry name" value="STAS domain"/>
    <property type="match status" value="1"/>
</dbReference>
<reference evidence="2 3" key="1">
    <citation type="journal article" date="2012" name="J. Bacteriol.">
        <title>Genome sequence of proteorhodopsin-containing sea ice bacterium Glaciecola punicea ACAM 611T.</title>
        <authorList>
            <person name="Qin Q.-L."/>
            <person name="Xie B.-B."/>
            <person name="Shu Y.-L."/>
            <person name="Rong J.-C."/>
            <person name="Zhao D.-L."/>
            <person name="Zhang X.-Y."/>
            <person name="Chen X.-L."/>
            <person name="Zhou B.-C."/>
            <person name="Zhanga Y.-Z."/>
        </authorList>
    </citation>
    <scope>NUCLEOTIDE SEQUENCE [LARGE SCALE GENOMIC DNA]</scope>
    <source>
        <strain evidence="2 3">ACAM 611</strain>
    </source>
</reference>
<proteinExistence type="predicted"/>
<gene>
    <name evidence="2" type="ORF">GPUN_0472</name>
</gene>
<dbReference type="InterPro" id="IPR058548">
    <property type="entry name" value="MlaB-like_STAS"/>
</dbReference>
<organism evidence="2 3">
    <name type="scientific">Glaciecola punicea ACAM 611</name>
    <dbReference type="NCBI Taxonomy" id="1121923"/>
    <lineage>
        <taxon>Bacteria</taxon>
        <taxon>Pseudomonadati</taxon>
        <taxon>Pseudomonadota</taxon>
        <taxon>Gammaproteobacteria</taxon>
        <taxon>Alteromonadales</taxon>
        <taxon>Alteromonadaceae</taxon>
        <taxon>Glaciecola</taxon>
    </lineage>
</organism>
<feature type="domain" description="STAS" evidence="1">
    <location>
        <begin position="50"/>
        <end position="104"/>
    </location>
</feature>
<dbReference type="PROSITE" id="PS50801">
    <property type="entry name" value="STAS"/>
    <property type="match status" value="1"/>
</dbReference>
<comment type="caution">
    <text evidence="2">The sequence shown here is derived from an EMBL/GenBank/DDBJ whole genome shotgun (WGS) entry which is preliminary data.</text>
</comment>
<evidence type="ECO:0000313" key="2">
    <source>
        <dbReference type="EMBL" id="GAB54619.1"/>
    </source>
</evidence>
<evidence type="ECO:0000259" key="1">
    <source>
        <dbReference type="PROSITE" id="PS50801"/>
    </source>
</evidence>
<dbReference type="Pfam" id="PF13466">
    <property type="entry name" value="STAS_2"/>
    <property type="match status" value="1"/>
</dbReference>
<name>H5T8H8_9ALTE</name>